<keyword evidence="7" id="KW-1185">Reference proteome</keyword>
<dbReference type="OrthoDB" id="5964499at2759"/>
<dbReference type="PROSITE" id="PS50600">
    <property type="entry name" value="ULP_PROTEASE"/>
    <property type="match status" value="1"/>
</dbReference>
<dbReference type="InterPro" id="IPR038765">
    <property type="entry name" value="Papain-like_cys_pep_sf"/>
</dbReference>
<feature type="region of interest" description="Disordered" evidence="4">
    <location>
        <begin position="243"/>
        <end position="264"/>
    </location>
</feature>
<evidence type="ECO:0000256" key="2">
    <source>
        <dbReference type="ARBA" id="ARBA00022670"/>
    </source>
</evidence>
<feature type="non-terminal residue" evidence="8">
    <location>
        <position position="730"/>
    </location>
</feature>
<sequence length="730" mass="84326">MIYIRQAVKLVLPREYVSRSRNKRHVAAKYLPRKAPLNPEHNIVRFCDIALKAVVKGKKYYDIERIEAIQSFDGSDVASFQLKPNAAVRLRCSIYDYDDDEEEEMYAIKNEVILTPWKSASSVLGPVELLPHASVKGLFTLHFNSRKMLNDMGFSQRPTACNPPQALHDDEEDDDENKSSSSVEDGFYEVEEITERRLNKDGLYEFRVRFKNYGPEDDMWLPASSFNGAIEFSSTSRFGRKRKHVVDPSKYSQEPLHSKQRVEGDIKKTNHKKKRQEKKPVCKFEKKVLEPDVKRSADIKTQSSRKRNSVRRQTTKEDKGHLFRKNLTLKKGKPSSTRNVTFVDENDIPLLVDSSTVSSSCSITRKNFESSDIHSQEDEDHSLIVISDDECEAFDKRNSSEKKVRNPLGMVDDDCDVLDKTTTIRKGDGFIHDLLRNDDNFRTPRRILAEAHIPPVDISLDLPFVIKEKETTFTDPLTLSSIPPKSRLEDALNCLRNKKGKENFAMCIDGFGSFSMKGLLTLLRYHRMIDLKDEVQTELRWIDDTFTRYPKQDRDMVIKALLDRWNLEETFVAKSSDYCITSQELSRLCGERYLSDEMIHFFIQVFCQRANKAISRDKFALLPSFVTARDVQTNILSRVCRIYNIKDTDVFFLPAHISECHWGLAVFYVEEQTVRCDDGLHLPLSAAYIKSCKNTLKTLLDLSGRVEFHPKKWKFERFVSPMPDQPSKSN</sequence>
<evidence type="ECO:0000256" key="3">
    <source>
        <dbReference type="ARBA" id="ARBA00022801"/>
    </source>
</evidence>
<keyword evidence="2" id="KW-0645">Protease</keyword>
<feature type="domain" description="Ubiquitin-like protease family profile" evidence="6">
    <location>
        <begin position="578"/>
        <end position="730"/>
    </location>
</feature>
<dbReference type="Proteomes" id="UP000515163">
    <property type="component" value="Unplaced"/>
</dbReference>
<evidence type="ECO:0000259" key="6">
    <source>
        <dbReference type="PROSITE" id="PS50600"/>
    </source>
</evidence>
<gene>
    <name evidence="8" type="primary">LOC116289232</name>
</gene>
<name>A0A6P8HHA6_ACTTE</name>
<evidence type="ECO:0000256" key="4">
    <source>
        <dbReference type="SAM" id="MobiDB-lite"/>
    </source>
</evidence>
<reference evidence="8" key="1">
    <citation type="submission" date="2025-08" db="UniProtKB">
        <authorList>
            <consortium name="RefSeq"/>
        </authorList>
    </citation>
    <scope>IDENTIFICATION</scope>
</reference>
<dbReference type="KEGG" id="aten:116289232"/>
<evidence type="ECO:0000313" key="8">
    <source>
        <dbReference type="RefSeq" id="XP_031551982.1"/>
    </source>
</evidence>
<dbReference type="AlphaFoldDB" id="A0A6P8HHA6"/>
<dbReference type="InterPro" id="IPR016197">
    <property type="entry name" value="Chromo-like_dom_sf"/>
</dbReference>
<dbReference type="Gene3D" id="3.40.395.10">
    <property type="entry name" value="Adenoviral Proteinase, Chain A"/>
    <property type="match status" value="1"/>
</dbReference>
<keyword evidence="3" id="KW-0378">Hydrolase</keyword>
<protein>
    <submittedName>
        <fullName evidence="8">Uncharacterized protein LOC116289232</fullName>
    </submittedName>
</protein>
<accession>A0A6P8HHA6</accession>
<evidence type="ECO:0000259" key="5">
    <source>
        <dbReference type="PROSITE" id="PS50013"/>
    </source>
</evidence>
<feature type="region of interest" description="Disordered" evidence="4">
    <location>
        <begin position="154"/>
        <end position="186"/>
    </location>
</feature>
<dbReference type="RefSeq" id="XP_031551982.1">
    <property type="nucleotide sequence ID" value="XM_031696122.1"/>
</dbReference>
<dbReference type="InterPro" id="IPR003653">
    <property type="entry name" value="Peptidase_C48_C"/>
</dbReference>
<dbReference type="GO" id="GO:0006508">
    <property type="term" value="P:proteolysis"/>
    <property type="evidence" value="ECO:0007669"/>
    <property type="project" value="UniProtKB-KW"/>
</dbReference>
<evidence type="ECO:0000313" key="7">
    <source>
        <dbReference type="Proteomes" id="UP000515163"/>
    </source>
</evidence>
<dbReference type="SUPFAM" id="SSF54160">
    <property type="entry name" value="Chromo domain-like"/>
    <property type="match status" value="1"/>
</dbReference>
<evidence type="ECO:0000256" key="1">
    <source>
        <dbReference type="ARBA" id="ARBA00005234"/>
    </source>
</evidence>
<dbReference type="Gene3D" id="2.40.50.40">
    <property type="match status" value="1"/>
</dbReference>
<dbReference type="InParanoid" id="A0A6P8HHA6"/>
<dbReference type="InterPro" id="IPR000953">
    <property type="entry name" value="Chromo/chromo_shadow_dom"/>
</dbReference>
<dbReference type="GO" id="GO:0008234">
    <property type="term" value="F:cysteine-type peptidase activity"/>
    <property type="evidence" value="ECO:0007669"/>
    <property type="project" value="InterPro"/>
</dbReference>
<dbReference type="PROSITE" id="PS50013">
    <property type="entry name" value="CHROMO_2"/>
    <property type="match status" value="1"/>
</dbReference>
<organism evidence="7 8">
    <name type="scientific">Actinia tenebrosa</name>
    <name type="common">Australian red waratah sea anemone</name>
    <dbReference type="NCBI Taxonomy" id="6105"/>
    <lineage>
        <taxon>Eukaryota</taxon>
        <taxon>Metazoa</taxon>
        <taxon>Cnidaria</taxon>
        <taxon>Anthozoa</taxon>
        <taxon>Hexacorallia</taxon>
        <taxon>Actiniaria</taxon>
        <taxon>Actiniidae</taxon>
        <taxon>Actinia</taxon>
    </lineage>
</organism>
<proteinExistence type="inferred from homology"/>
<feature type="domain" description="Chromo" evidence="5">
    <location>
        <begin position="188"/>
        <end position="250"/>
    </location>
</feature>
<dbReference type="GeneID" id="116289232"/>
<dbReference type="SUPFAM" id="SSF54001">
    <property type="entry name" value="Cysteine proteinases"/>
    <property type="match status" value="1"/>
</dbReference>
<dbReference type="CDD" id="cd00024">
    <property type="entry name" value="CD_CSD"/>
    <property type="match status" value="1"/>
</dbReference>
<feature type="region of interest" description="Disordered" evidence="4">
    <location>
        <begin position="295"/>
        <end position="322"/>
    </location>
</feature>
<comment type="similarity">
    <text evidence="1">Belongs to the peptidase C48 family.</text>
</comment>